<dbReference type="InterPro" id="IPR014729">
    <property type="entry name" value="Rossmann-like_a/b/a_fold"/>
</dbReference>
<dbReference type="Pfam" id="PF00733">
    <property type="entry name" value="Asn_synthase"/>
    <property type="match status" value="1"/>
</dbReference>
<dbReference type="eggNOG" id="COG0367">
    <property type="taxonomic scope" value="Bacteria"/>
</dbReference>
<evidence type="ECO:0000256" key="5">
    <source>
        <dbReference type="ARBA" id="ARBA00022840"/>
    </source>
</evidence>
<keyword evidence="5" id="KW-0067">ATP-binding</keyword>
<organism evidence="9 10">
    <name type="scientific">Sphingobium ummariense RL-3</name>
    <dbReference type="NCBI Taxonomy" id="1346791"/>
    <lineage>
        <taxon>Bacteria</taxon>
        <taxon>Pseudomonadati</taxon>
        <taxon>Pseudomonadota</taxon>
        <taxon>Alphaproteobacteria</taxon>
        <taxon>Sphingomonadales</taxon>
        <taxon>Sphingomonadaceae</taxon>
        <taxon>Sphingobium</taxon>
    </lineage>
</organism>
<comment type="pathway">
    <text evidence="1">Amino-acid biosynthesis; L-asparagine biosynthesis; L-asparagine from L-aspartate (L-Gln route): step 1/1.</text>
</comment>
<dbReference type="GO" id="GO:0005524">
    <property type="term" value="F:ATP binding"/>
    <property type="evidence" value="ECO:0007669"/>
    <property type="project" value="UniProtKB-KW"/>
</dbReference>
<gene>
    <name evidence="9" type="ORF">M529_17350</name>
</gene>
<sequence length="535" mass="60553">MFALGLWDRQCQKLHLARDRFGEKPLYFGWSGQTFLFASELKAIDAWPNFTREIDRDALALLMRYLAIPAPRSIFKGIFKLEPGCLLTVAGTPPAQPPRTPPRAGTHYETLEIRRWWSLPDRFAAGFNNQFADETEALATLEAGLNEAVALQLQADVPLGVFLSGGIDSSLIAALMQRQSGQRVRSFTVGSEHAEYNEATHARAVADHLGTDHYELFVSDADAKAVIPALPTMYDEPFADSSQIPTHLVSRAARQHVTVALSGDGGDELFGGYNRYLWGSSLWNKASRVPFALRQLMAKSVQRVPGEAWDRLLSGVDARHVGYKVHKVSNAIVGARTFDDFYRHLISEWRTPDLVLRQSGIAAHEDHDVISTLACADPTARMMFADAMLYLPNDILCKVDRAAMAISLETRAPFLDHRVAEIAWRLPMHMRIRRRTGKWALREILYRHVPQTLIERPKAGFGIPIDAWLRGPLREWAEMLLDDRRIRAEGYFNPEQVRAAWTTHLKDGQNLMQRLWPILMFQAWQDHWLGDRAIS</sequence>
<evidence type="ECO:0000256" key="1">
    <source>
        <dbReference type="ARBA" id="ARBA00005187"/>
    </source>
</evidence>
<dbReference type="GO" id="GO:0004066">
    <property type="term" value="F:asparagine synthase (glutamine-hydrolyzing) activity"/>
    <property type="evidence" value="ECO:0007669"/>
    <property type="project" value="UniProtKB-EC"/>
</dbReference>
<dbReference type="PIRSF" id="PIRSF001589">
    <property type="entry name" value="Asn_synthetase_glu-h"/>
    <property type="match status" value="1"/>
</dbReference>
<evidence type="ECO:0000259" key="8">
    <source>
        <dbReference type="PROSITE" id="PS51278"/>
    </source>
</evidence>
<evidence type="ECO:0000256" key="3">
    <source>
        <dbReference type="ARBA" id="ARBA00012737"/>
    </source>
</evidence>
<dbReference type="NCBIfam" id="TIGR01536">
    <property type="entry name" value="asn_synth_AEB"/>
    <property type="match status" value="1"/>
</dbReference>
<comment type="similarity">
    <text evidence="2">Belongs to the asparagine synthetase family.</text>
</comment>
<dbReference type="InterPro" id="IPR017932">
    <property type="entry name" value="GATase_2_dom"/>
</dbReference>
<name>T0KBK7_9SPHN</name>
<evidence type="ECO:0000313" key="10">
    <source>
        <dbReference type="Proteomes" id="UP000015523"/>
    </source>
</evidence>
<dbReference type="SUPFAM" id="SSF56235">
    <property type="entry name" value="N-terminal nucleophile aminohydrolases (Ntn hydrolases)"/>
    <property type="match status" value="1"/>
</dbReference>
<keyword evidence="10" id="KW-1185">Reference proteome</keyword>
<dbReference type="EMBL" id="AUWY01000113">
    <property type="protein sequence ID" value="EQB30868.1"/>
    <property type="molecule type" value="Genomic_DNA"/>
</dbReference>
<keyword evidence="4" id="KW-0547">Nucleotide-binding</keyword>
<accession>T0KBK7</accession>
<dbReference type="Pfam" id="PF13537">
    <property type="entry name" value="GATase_7"/>
    <property type="match status" value="1"/>
</dbReference>
<evidence type="ECO:0000256" key="6">
    <source>
        <dbReference type="ARBA" id="ARBA00048741"/>
    </source>
</evidence>
<dbReference type="PANTHER" id="PTHR43284:SF1">
    <property type="entry name" value="ASPARAGINE SYNTHETASE"/>
    <property type="match status" value="1"/>
</dbReference>
<dbReference type="GO" id="GO:0006529">
    <property type="term" value="P:asparagine biosynthetic process"/>
    <property type="evidence" value="ECO:0007669"/>
    <property type="project" value="InterPro"/>
</dbReference>
<dbReference type="InterPro" id="IPR029055">
    <property type="entry name" value="Ntn_hydrolases_N"/>
</dbReference>
<dbReference type="PATRIC" id="fig|1346791.3.peg.3349"/>
<dbReference type="PANTHER" id="PTHR43284">
    <property type="entry name" value="ASPARAGINE SYNTHETASE (GLUTAMINE-HYDROLYZING)"/>
    <property type="match status" value="1"/>
</dbReference>
<proteinExistence type="inferred from homology"/>
<dbReference type="InterPro" id="IPR051786">
    <property type="entry name" value="ASN_synthetase/amidase"/>
</dbReference>
<evidence type="ECO:0000313" key="9">
    <source>
        <dbReference type="EMBL" id="EQB30868.1"/>
    </source>
</evidence>
<protein>
    <recommendedName>
        <fullName evidence="3">asparagine synthase (glutamine-hydrolyzing)</fullName>
        <ecNumber evidence="3">6.3.5.4</ecNumber>
    </recommendedName>
</protein>
<dbReference type="SUPFAM" id="SSF52402">
    <property type="entry name" value="Adenine nucleotide alpha hydrolases-like"/>
    <property type="match status" value="1"/>
</dbReference>
<evidence type="ECO:0000256" key="2">
    <source>
        <dbReference type="ARBA" id="ARBA00005752"/>
    </source>
</evidence>
<feature type="domain" description="Glutamine amidotransferase type-2" evidence="8">
    <location>
        <begin position="1"/>
        <end position="92"/>
    </location>
</feature>
<dbReference type="PROSITE" id="PS51278">
    <property type="entry name" value="GATASE_TYPE_2"/>
    <property type="match status" value="1"/>
</dbReference>
<reference evidence="9 10" key="1">
    <citation type="journal article" date="2013" name="Genome Announc.">
        <title>Draft Genome Sequence of Sphingobium ummariense Strain RL-3, a Hexachlorocyclohexane-Degrading Bacterium.</title>
        <authorList>
            <person name="Kohli P."/>
            <person name="Dua A."/>
            <person name="Sangwan N."/>
            <person name="Oldach P."/>
            <person name="Khurana J.P."/>
            <person name="Lal R."/>
        </authorList>
    </citation>
    <scope>NUCLEOTIDE SEQUENCE [LARGE SCALE GENOMIC DNA]</scope>
    <source>
        <strain evidence="9 10">RL-3</strain>
    </source>
</reference>
<comment type="catalytic activity">
    <reaction evidence="6">
        <text>L-aspartate + L-glutamine + ATP + H2O = L-asparagine + L-glutamate + AMP + diphosphate + H(+)</text>
        <dbReference type="Rhea" id="RHEA:12228"/>
        <dbReference type="ChEBI" id="CHEBI:15377"/>
        <dbReference type="ChEBI" id="CHEBI:15378"/>
        <dbReference type="ChEBI" id="CHEBI:29985"/>
        <dbReference type="ChEBI" id="CHEBI:29991"/>
        <dbReference type="ChEBI" id="CHEBI:30616"/>
        <dbReference type="ChEBI" id="CHEBI:33019"/>
        <dbReference type="ChEBI" id="CHEBI:58048"/>
        <dbReference type="ChEBI" id="CHEBI:58359"/>
        <dbReference type="ChEBI" id="CHEBI:456215"/>
        <dbReference type="EC" id="6.3.5.4"/>
    </reaction>
</comment>
<dbReference type="EC" id="6.3.5.4" evidence="3"/>
<dbReference type="Proteomes" id="UP000015523">
    <property type="component" value="Unassembled WGS sequence"/>
</dbReference>
<dbReference type="CDD" id="cd01991">
    <property type="entry name" value="Asn_synthase_B_C"/>
    <property type="match status" value="1"/>
</dbReference>
<evidence type="ECO:0000256" key="4">
    <source>
        <dbReference type="ARBA" id="ARBA00022741"/>
    </source>
</evidence>
<dbReference type="AlphaFoldDB" id="T0KBK7"/>
<dbReference type="GO" id="GO:0005829">
    <property type="term" value="C:cytosol"/>
    <property type="evidence" value="ECO:0007669"/>
    <property type="project" value="TreeGrafter"/>
</dbReference>
<dbReference type="Gene3D" id="3.40.50.620">
    <property type="entry name" value="HUPs"/>
    <property type="match status" value="1"/>
</dbReference>
<dbReference type="STRING" id="1346791.M529_17350"/>
<dbReference type="InterPro" id="IPR001962">
    <property type="entry name" value="Asn_synthase"/>
</dbReference>
<feature type="site" description="Important for beta-aspartyl-AMP intermediate formation" evidence="7">
    <location>
        <position position="264"/>
    </location>
</feature>
<dbReference type="InterPro" id="IPR006426">
    <property type="entry name" value="Asn_synth_AEB"/>
</dbReference>
<dbReference type="Gene3D" id="3.60.20.10">
    <property type="entry name" value="Glutamine Phosphoribosylpyrophosphate, subunit 1, domain 1"/>
    <property type="match status" value="1"/>
</dbReference>
<evidence type="ECO:0000256" key="7">
    <source>
        <dbReference type="PIRSR" id="PIRSR001589-3"/>
    </source>
</evidence>
<comment type="caution">
    <text evidence="9">The sequence shown here is derived from an EMBL/GenBank/DDBJ whole genome shotgun (WGS) entry which is preliminary data.</text>
</comment>